<dbReference type="Pfam" id="PF05192">
    <property type="entry name" value="MutS_III"/>
    <property type="match status" value="1"/>
</dbReference>
<dbReference type="InterPro" id="IPR036678">
    <property type="entry name" value="MutS_con_dom_sf"/>
</dbReference>
<dbReference type="InterPro" id="IPR007860">
    <property type="entry name" value="DNA_mmatch_repair_MutS_con_dom"/>
</dbReference>
<dbReference type="InterPro" id="IPR017261">
    <property type="entry name" value="DNA_mismatch_repair_MutS/MSH"/>
</dbReference>
<evidence type="ECO:0000256" key="4">
    <source>
        <dbReference type="ARBA" id="ARBA00022840"/>
    </source>
</evidence>
<reference evidence="12 13" key="1">
    <citation type="submission" date="2020-11" db="EMBL/GenBank/DDBJ databases">
        <title>Carbohydrate-dependent, anaerobic sulfur respiration: A novel catabolism in halophilic archaea.</title>
        <authorList>
            <person name="Sorokin D.Y."/>
            <person name="Messina E."/>
            <person name="Smedile F."/>
            <person name="La Cono V."/>
            <person name="Hallsworth J.E."/>
            <person name="Yakimov M.M."/>
        </authorList>
    </citation>
    <scope>NUCLEOTIDE SEQUENCE [LARGE SCALE GENOMIC DNA]</scope>
    <source>
        <strain evidence="12 13">HSR-Est</strain>
    </source>
</reference>
<dbReference type="PROSITE" id="PS00486">
    <property type="entry name" value="DNA_MISMATCH_REPAIR_2"/>
    <property type="match status" value="1"/>
</dbReference>
<keyword evidence="13" id="KW-1185">Reference proteome</keyword>
<evidence type="ECO:0000256" key="6">
    <source>
        <dbReference type="ARBA" id="ARBA00023204"/>
    </source>
</evidence>
<dbReference type="PANTHER" id="PTHR11361:SF34">
    <property type="entry name" value="DNA MISMATCH REPAIR PROTEIN MSH1, MITOCHONDRIAL"/>
    <property type="match status" value="1"/>
</dbReference>
<comment type="similarity">
    <text evidence="1 7 9">Belongs to the DNA mismatch repair MutS family.</text>
</comment>
<gene>
    <name evidence="12" type="primary">mutS-2</name>
    <name evidence="7" type="synonym">mutS</name>
    <name evidence="12" type="ORF">HSEST_2187</name>
</gene>
<keyword evidence="2 7" id="KW-0547">Nucleotide-binding</keyword>
<dbReference type="InterPro" id="IPR027417">
    <property type="entry name" value="P-loop_NTPase"/>
</dbReference>
<evidence type="ECO:0000256" key="3">
    <source>
        <dbReference type="ARBA" id="ARBA00022763"/>
    </source>
</evidence>
<dbReference type="Gene3D" id="1.10.1420.10">
    <property type="match status" value="2"/>
</dbReference>
<dbReference type="PIRSF" id="PIRSF037677">
    <property type="entry name" value="DNA_mis_repair_Msh6"/>
    <property type="match status" value="1"/>
</dbReference>
<dbReference type="SUPFAM" id="SSF53150">
    <property type="entry name" value="DNA repair protein MutS, domain II"/>
    <property type="match status" value="1"/>
</dbReference>
<dbReference type="Pfam" id="PF00488">
    <property type="entry name" value="MutS_V"/>
    <property type="match status" value="1"/>
</dbReference>
<organism evidence="12 13">
    <name type="scientific">Halapricum desulfuricans</name>
    <dbReference type="NCBI Taxonomy" id="2841257"/>
    <lineage>
        <taxon>Archaea</taxon>
        <taxon>Methanobacteriati</taxon>
        <taxon>Methanobacteriota</taxon>
        <taxon>Stenosarchaea group</taxon>
        <taxon>Halobacteria</taxon>
        <taxon>Halobacteriales</taxon>
        <taxon>Haloarculaceae</taxon>
        <taxon>Halapricum</taxon>
    </lineage>
</organism>
<dbReference type="EMBL" id="CP064791">
    <property type="protein sequence ID" value="QSG15702.1"/>
    <property type="molecule type" value="Genomic_DNA"/>
</dbReference>
<dbReference type="GO" id="GO:0140664">
    <property type="term" value="F:ATP-dependent DNA damage sensor activity"/>
    <property type="evidence" value="ECO:0007669"/>
    <property type="project" value="InterPro"/>
</dbReference>
<keyword evidence="4 7" id="KW-0067">ATP-binding</keyword>
<evidence type="ECO:0000256" key="1">
    <source>
        <dbReference type="ARBA" id="ARBA00006271"/>
    </source>
</evidence>
<evidence type="ECO:0000256" key="8">
    <source>
        <dbReference type="NCBIfam" id="TIGR01070"/>
    </source>
</evidence>
<dbReference type="Gene3D" id="3.40.50.300">
    <property type="entry name" value="P-loop containing nucleotide triphosphate hydrolases"/>
    <property type="match status" value="1"/>
</dbReference>
<dbReference type="Proteomes" id="UP000663292">
    <property type="component" value="Chromosome"/>
</dbReference>
<protein>
    <recommendedName>
        <fullName evidence="7 8">DNA mismatch repair protein MutS</fullName>
    </recommendedName>
</protein>
<dbReference type="InterPro" id="IPR000432">
    <property type="entry name" value="DNA_mismatch_repair_MutS_C"/>
</dbReference>
<comment type="function">
    <text evidence="7">This protein is involved in the repair of mismatches in DNA. It is possible that it carries out the mismatch recognition step. This protein has a weak ATPase activity.</text>
</comment>
<feature type="domain" description="DNA mismatch repair proteins mutS family" evidence="11">
    <location>
        <begin position="688"/>
        <end position="704"/>
    </location>
</feature>
<dbReference type="SUPFAM" id="SSF55271">
    <property type="entry name" value="DNA repair protein MutS, domain I"/>
    <property type="match status" value="1"/>
</dbReference>
<keyword evidence="3 7" id="KW-0227">DNA damage</keyword>
<keyword evidence="5 7" id="KW-0238">DNA-binding</keyword>
<evidence type="ECO:0000256" key="10">
    <source>
        <dbReference type="SAM" id="MobiDB-lite"/>
    </source>
</evidence>
<dbReference type="Pfam" id="PF01624">
    <property type="entry name" value="MutS_I"/>
    <property type="match status" value="1"/>
</dbReference>
<dbReference type="InterPro" id="IPR016151">
    <property type="entry name" value="DNA_mismatch_repair_MutS_N"/>
</dbReference>
<dbReference type="InterPro" id="IPR007695">
    <property type="entry name" value="DNA_mismatch_repair_MutS-lik_N"/>
</dbReference>
<keyword evidence="6 7" id="KW-0234">DNA repair</keyword>
<dbReference type="InterPro" id="IPR007861">
    <property type="entry name" value="DNA_mismatch_repair_MutS_clamp"/>
</dbReference>
<dbReference type="NCBIfam" id="NF003810">
    <property type="entry name" value="PRK05399.1"/>
    <property type="match status" value="1"/>
</dbReference>
<dbReference type="FunFam" id="3.40.50.300:FF:000870">
    <property type="entry name" value="MutS protein homolog 4"/>
    <property type="match status" value="1"/>
</dbReference>
<dbReference type="GO" id="GO:0006298">
    <property type="term" value="P:mismatch repair"/>
    <property type="evidence" value="ECO:0007669"/>
    <property type="project" value="UniProtKB-UniRule"/>
</dbReference>
<evidence type="ECO:0000313" key="13">
    <source>
        <dbReference type="Proteomes" id="UP000663292"/>
    </source>
</evidence>
<feature type="binding site" evidence="7">
    <location>
        <begin position="614"/>
        <end position="621"/>
    </location>
    <ligand>
        <name>ATP</name>
        <dbReference type="ChEBI" id="CHEBI:30616"/>
    </ligand>
</feature>
<feature type="region of interest" description="Disordered" evidence="10">
    <location>
        <begin position="792"/>
        <end position="835"/>
    </location>
</feature>
<dbReference type="AlphaFoldDB" id="A0A897NS77"/>
<dbReference type="InterPro" id="IPR007696">
    <property type="entry name" value="DNA_mismatch_repair_MutS_core"/>
</dbReference>
<dbReference type="GO" id="GO:0030983">
    <property type="term" value="F:mismatched DNA binding"/>
    <property type="evidence" value="ECO:0007669"/>
    <property type="project" value="InterPro"/>
</dbReference>
<dbReference type="Gene3D" id="3.40.1170.10">
    <property type="entry name" value="DNA repair protein MutS, domain I"/>
    <property type="match status" value="1"/>
</dbReference>
<evidence type="ECO:0000256" key="5">
    <source>
        <dbReference type="ARBA" id="ARBA00023125"/>
    </source>
</evidence>
<evidence type="ECO:0000256" key="7">
    <source>
        <dbReference type="HAMAP-Rule" id="MF_00096"/>
    </source>
</evidence>
<dbReference type="Gene3D" id="3.30.420.110">
    <property type="entry name" value="MutS, connector domain"/>
    <property type="match status" value="1"/>
</dbReference>
<evidence type="ECO:0000256" key="2">
    <source>
        <dbReference type="ARBA" id="ARBA00022741"/>
    </source>
</evidence>
<proteinExistence type="inferred from homology"/>
<dbReference type="SUPFAM" id="SSF48334">
    <property type="entry name" value="DNA repair protein MutS, domain III"/>
    <property type="match status" value="1"/>
</dbReference>
<dbReference type="InterPro" id="IPR005748">
    <property type="entry name" value="DNA_mismatch_repair_MutS"/>
</dbReference>
<accession>A0A897NS77</accession>
<dbReference type="SMART" id="SM00533">
    <property type="entry name" value="MUTSd"/>
    <property type="match status" value="1"/>
</dbReference>
<dbReference type="Pfam" id="PF05188">
    <property type="entry name" value="MutS_II"/>
    <property type="match status" value="1"/>
</dbReference>
<dbReference type="NCBIfam" id="TIGR01070">
    <property type="entry name" value="mutS1"/>
    <property type="match status" value="1"/>
</dbReference>
<evidence type="ECO:0000313" key="12">
    <source>
        <dbReference type="EMBL" id="QSG15702.1"/>
    </source>
</evidence>
<dbReference type="GO" id="GO:0003684">
    <property type="term" value="F:damaged DNA binding"/>
    <property type="evidence" value="ECO:0007669"/>
    <property type="project" value="UniProtKB-UniRule"/>
</dbReference>
<name>A0A897NS77_9EURY</name>
<evidence type="ECO:0000256" key="9">
    <source>
        <dbReference type="RuleBase" id="RU003756"/>
    </source>
</evidence>
<dbReference type="GO" id="GO:0005524">
    <property type="term" value="F:ATP binding"/>
    <property type="evidence" value="ECO:0007669"/>
    <property type="project" value="UniProtKB-UniRule"/>
</dbReference>
<dbReference type="SUPFAM" id="SSF52540">
    <property type="entry name" value="P-loop containing nucleoside triphosphate hydrolases"/>
    <property type="match status" value="1"/>
</dbReference>
<dbReference type="HAMAP" id="MF_00096">
    <property type="entry name" value="MutS"/>
    <property type="match status" value="1"/>
</dbReference>
<sequence length="868" mass="95449">MTERADELTPMMAQYFELTRQYDDALVLFQVGDFYEAFCEAAERVARLCEITLTKREDSTGEYAMAGIPIDNAESYIETLLDAGYRVAIADQVEDPEEASGVVDRAVTRIITPGTLTEDELLGGAANNYVAALAREDDRYGLAVLDVSTGDAYATGSDSLATIEDELGRFAPSEAIVGPAAPTDPFECMVTPYDERSFSAEQARERVGEYFGPPERLLASDAEVRACGALLAYAEYTRGGTGIGEDGRLEYLNHLTRYDPREYMVLDAVALESLEVFNRRSVRSSDGLTLVEAIDETACAMGRRELTDWLRRPLIDRDRIEARHEAVDELVGAVRTRERLHGRLREVYDLERLISRVSRGRANARDLDSLGSTLDVVPEIRETIADSDSAKLQAIHDRLDDVPEVRSLIAEAIADDPPPELTEGGVIAPGYDGTLDELRETERTGKAWVEDLEQQERERTGIDSLKVGHNSVHGYYIEVTDANLDQVPEDYQRRQTLKNSERYYTPELKEREEEIISAEQRADDREYELFVDVRETVAAESERIQDLADALAQLDVLVSFGTVAAEFDYTRPEIVEAGIEIEAGRHPVVERTEDAFVPNGASLDREHRVMIVTGPNMSGKSTYMRQVALTALLAQAGSFVPAERAQLGIVDRIFTRVGASDDIAGGRSTFMIEMSELAEILDHATEDSLVLLDEVGRGTSTTDGLAIARAVTEFVHDELGATTLFATHHHELTDVADELPGVFNRHFRTSREDRVVFEHEIAPGAAKASYGVEVADVAGVPETVVQRAADLLEGSETTAPADDGRTPTRTNGHGPTAPGHDGELASADDETVAGSGAIRDRLREVSIAETTPLEALQLLSELQSEIEE</sequence>
<dbReference type="Pfam" id="PF05190">
    <property type="entry name" value="MutS_IV"/>
    <property type="match status" value="1"/>
</dbReference>
<evidence type="ECO:0000259" key="11">
    <source>
        <dbReference type="PROSITE" id="PS00486"/>
    </source>
</evidence>
<dbReference type="SMART" id="SM00534">
    <property type="entry name" value="MUTSac"/>
    <property type="match status" value="1"/>
</dbReference>
<dbReference type="InterPro" id="IPR036187">
    <property type="entry name" value="DNA_mismatch_repair_MutS_sf"/>
</dbReference>
<dbReference type="PANTHER" id="PTHR11361">
    <property type="entry name" value="DNA MISMATCH REPAIR PROTEIN MUTS FAMILY MEMBER"/>
    <property type="match status" value="1"/>
</dbReference>
<dbReference type="InterPro" id="IPR045076">
    <property type="entry name" value="MutS"/>
</dbReference>